<feature type="region of interest" description="Disordered" evidence="1">
    <location>
        <begin position="29"/>
        <end position="83"/>
    </location>
</feature>
<dbReference type="Proteomes" id="UP000761380">
    <property type="component" value="Unassembled WGS sequence"/>
</dbReference>
<comment type="caution">
    <text evidence="3">The sequence shown here is derived from an EMBL/GenBank/DDBJ whole genome shotgun (WGS) entry which is preliminary data.</text>
</comment>
<sequence>MDTWKRWAAVFVTVVGLWMPMTTQAAEEIEAEPKEIATGEIKTDSSRADDWFSKQDNSSSEKGALAKALEKKRQQNDQNAGSQEKKKERYIYLFEENGFAYYLDSQNARWRDIPYSESEKILDVWIRLLKVAPDEEYSYPQKYYLEHYYLRPDKQQIQFLSELEVAGRPENAIKERAYSVHNWENIVSGSLEDEIYHKVMAVMKKKNQFWPAHTSVRDVLEDIFRISL</sequence>
<keyword evidence="2" id="KW-0732">Signal</keyword>
<dbReference type="AlphaFoldDB" id="A0A927WRP5"/>
<feature type="signal peptide" evidence="2">
    <location>
        <begin position="1"/>
        <end position="25"/>
    </location>
</feature>
<evidence type="ECO:0000256" key="2">
    <source>
        <dbReference type="SAM" id="SignalP"/>
    </source>
</evidence>
<evidence type="ECO:0000313" key="3">
    <source>
        <dbReference type="EMBL" id="MBE6092727.1"/>
    </source>
</evidence>
<proteinExistence type="predicted"/>
<gene>
    <name evidence="3" type="ORF">E7201_06125</name>
</gene>
<feature type="chain" id="PRO_5037944489" evidence="2">
    <location>
        <begin position="26"/>
        <end position="228"/>
    </location>
</feature>
<organism evidence="3 4">
    <name type="scientific">Selenomonas ruminantium</name>
    <dbReference type="NCBI Taxonomy" id="971"/>
    <lineage>
        <taxon>Bacteria</taxon>
        <taxon>Bacillati</taxon>
        <taxon>Bacillota</taxon>
        <taxon>Negativicutes</taxon>
        <taxon>Selenomonadales</taxon>
        <taxon>Selenomonadaceae</taxon>
        <taxon>Selenomonas</taxon>
    </lineage>
</organism>
<evidence type="ECO:0000256" key="1">
    <source>
        <dbReference type="SAM" id="MobiDB-lite"/>
    </source>
</evidence>
<evidence type="ECO:0000313" key="4">
    <source>
        <dbReference type="Proteomes" id="UP000761380"/>
    </source>
</evidence>
<feature type="compositionally biased region" description="Basic and acidic residues" evidence="1">
    <location>
        <begin position="31"/>
        <end position="53"/>
    </location>
</feature>
<accession>A0A927WRP5</accession>
<reference evidence="3" key="1">
    <citation type="submission" date="2019-04" db="EMBL/GenBank/DDBJ databases">
        <title>Evolution of Biomass-Degrading Anaerobic Consortia Revealed by Metagenomics.</title>
        <authorList>
            <person name="Peng X."/>
        </authorList>
    </citation>
    <scope>NUCLEOTIDE SEQUENCE</scope>
    <source>
        <strain evidence="3">SIG240</strain>
    </source>
</reference>
<dbReference type="EMBL" id="SVBY01000035">
    <property type="protein sequence ID" value="MBE6092727.1"/>
    <property type="molecule type" value="Genomic_DNA"/>
</dbReference>
<protein>
    <submittedName>
        <fullName evidence="3">Uncharacterized protein</fullName>
    </submittedName>
</protein>
<name>A0A927WRP5_SELRU</name>